<organism evidence="1 2">
    <name type="scientific">Pantoea latae</name>
    <dbReference type="NCBI Taxonomy" id="1964541"/>
    <lineage>
        <taxon>Bacteria</taxon>
        <taxon>Pseudomonadati</taxon>
        <taxon>Pseudomonadota</taxon>
        <taxon>Gammaproteobacteria</taxon>
        <taxon>Enterobacterales</taxon>
        <taxon>Erwiniaceae</taxon>
        <taxon>Pantoea</taxon>
    </lineage>
</organism>
<sequence>MNADQQTLLMFKGLIASMPEESQVKVKQAEDKLRVVLSEYPEGEALVAFGLIGAQLQTESP</sequence>
<comment type="caution">
    <text evidence="1">The sequence shown here is derived from an EMBL/GenBank/DDBJ whole genome shotgun (WGS) entry which is preliminary data.</text>
</comment>
<evidence type="ECO:0000313" key="1">
    <source>
        <dbReference type="EMBL" id="OQP32424.1"/>
    </source>
</evidence>
<accession>A0A1V9DFE7</accession>
<dbReference type="Proteomes" id="UP000192769">
    <property type="component" value="Unassembled WGS sequence"/>
</dbReference>
<dbReference type="AlphaFoldDB" id="A0A1V9DFE7"/>
<keyword evidence="2" id="KW-1185">Reference proteome</keyword>
<dbReference type="RefSeq" id="WP_081140248.1">
    <property type="nucleotide sequence ID" value="NZ_MWUE01000022.1"/>
</dbReference>
<proteinExistence type="predicted"/>
<dbReference type="OrthoDB" id="8820021at2"/>
<dbReference type="EMBL" id="MWUE01000022">
    <property type="protein sequence ID" value="OQP32424.1"/>
    <property type="molecule type" value="Genomic_DNA"/>
</dbReference>
<reference evidence="1 2" key="1">
    <citation type="submission" date="2017-02" db="EMBL/GenBank/DDBJ databases">
        <title>Whole genome shotgun sequence of Pantoea agglomerans strain AS1 isolated from a cycad, Zamia floridana in Central Florida, USA.</title>
        <authorList>
            <person name="Lata P."/>
            <person name="Govindarajan S."/>
            <person name="Qi F."/>
            <person name="Li J.-L."/>
            <person name="Maurya S.K."/>
            <person name="Sahoo M.K."/>
        </authorList>
    </citation>
    <scope>NUCLEOTIDE SEQUENCE [LARGE SCALE GENOMIC DNA]</scope>
    <source>
        <strain evidence="1 2">AS1</strain>
    </source>
</reference>
<protein>
    <submittedName>
        <fullName evidence="1">Uncharacterized protein</fullName>
    </submittedName>
</protein>
<name>A0A1V9DFE7_9GAMM</name>
<gene>
    <name evidence="1" type="ORF">B2J69_14230</name>
</gene>
<evidence type="ECO:0000313" key="2">
    <source>
        <dbReference type="Proteomes" id="UP000192769"/>
    </source>
</evidence>